<accession>A0A8S1XEE9</accession>
<evidence type="ECO:0000313" key="1">
    <source>
        <dbReference type="EMBL" id="CAD8199500.1"/>
    </source>
</evidence>
<comment type="caution">
    <text evidence="1">The sequence shown here is derived from an EMBL/GenBank/DDBJ whole genome shotgun (WGS) entry which is preliminary data.</text>
</comment>
<dbReference type="EMBL" id="CAJJDP010000119">
    <property type="protein sequence ID" value="CAD8199500.1"/>
    <property type="molecule type" value="Genomic_DNA"/>
</dbReference>
<name>A0A8S1XEE9_PAROT</name>
<protein>
    <submittedName>
        <fullName evidence="1">Uncharacterized protein</fullName>
    </submittedName>
</protein>
<proteinExistence type="predicted"/>
<evidence type="ECO:0000313" key="2">
    <source>
        <dbReference type="Proteomes" id="UP000683925"/>
    </source>
</evidence>
<dbReference type="Proteomes" id="UP000683925">
    <property type="component" value="Unassembled WGS sequence"/>
</dbReference>
<gene>
    <name evidence="1" type="ORF">POCTA_138.1.T1190146</name>
</gene>
<organism evidence="1 2">
    <name type="scientific">Paramecium octaurelia</name>
    <dbReference type="NCBI Taxonomy" id="43137"/>
    <lineage>
        <taxon>Eukaryota</taxon>
        <taxon>Sar</taxon>
        <taxon>Alveolata</taxon>
        <taxon>Ciliophora</taxon>
        <taxon>Intramacronucleata</taxon>
        <taxon>Oligohymenophorea</taxon>
        <taxon>Peniculida</taxon>
        <taxon>Parameciidae</taxon>
        <taxon>Paramecium</taxon>
    </lineage>
</organism>
<dbReference type="AlphaFoldDB" id="A0A8S1XEE9"/>
<keyword evidence="2" id="KW-1185">Reference proteome</keyword>
<sequence>MIKSKDLNKQEQLALRSRKNLRLLFGKAILILNFRYLQMNHLAVRCHNKVQQNLRRPQQQGSQNSDSEL</sequence>
<reference evidence="1" key="1">
    <citation type="submission" date="2021-01" db="EMBL/GenBank/DDBJ databases">
        <authorList>
            <consortium name="Genoscope - CEA"/>
            <person name="William W."/>
        </authorList>
    </citation>
    <scope>NUCLEOTIDE SEQUENCE</scope>
</reference>